<evidence type="ECO:0000313" key="3">
    <source>
        <dbReference type="Proteomes" id="UP001176961"/>
    </source>
</evidence>
<keyword evidence="1" id="KW-1133">Transmembrane helix</keyword>
<feature type="transmembrane region" description="Helical" evidence="1">
    <location>
        <begin position="41"/>
        <end position="65"/>
    </location>
</feature>
<keyword evidence="1" id="KW-0812">Transmembrane</keyword>
<comment type="caution">
    <text evidence="2">The sequence shown here is derived from an EMBL/GenBank/DDBJ whole genome shotgun (WGS) entry which is preliminary data.</text>
</comment>
<dbReference type="Gene3D" id="1.20.1070.10">
    <property type="entry name" value="Rhodopsin 7-helix transmembrane proteins"/>
    <property type="match status" value="1"/>
</dbReference>
<keyword evidence="1" id="KW-0472">Membrane</keyword>
<name>A0AA36GRP0_CYLNA</name>
<feature type="transmembrane region" description="Helical" evidence="1">
    <location>
        <begin position="125"/>
        <end position="142"/>
    </location>
</feature>
<dbReference type="EMBL" id="CATQJL010000223">
    <property type="protein sequence ID" value="CAJ0596925.1"/>
    <property type="molecule type" value="Genomic_DNA"/>
</dbReference>
<gene>
    <name evidence="2" type="ORF">CYNAS_LOCUS8908</name>
</gene>
<protein>
    <recommendedName>
        <fullName evidence="4">Serpentine receptor class gamma</fullName>
    </recommendedName>
</protein>
<dbReference type="PANTHER" id="PTHR38622">
    <property type="entry name" value="PROTEIN CBG07046"/>
    <property type="match status" value="1"/>
</dbReference>
<feature type="transmembrane region" description="Helical" evidence="1">
    <location>
        <begin position="162"/>
        <end position="187"/>
    </location>
</feature>
<dbReference type="AlphaFoldDB" id="A0AA36GRP0"/>
<organism evidence="2 3">
    <name type="scientific">Cylicocyclus nassatus</name>
    <name type="common">Nematode worm</name>
    <dbReference type="NCBI Taxonomy" id="53992"/>
    <lineage>
        <taxon>Eukaryota</taxon>
        <taxon>Metazoa</taxon>
        <taxon>Ecdysozoa</taxon>
        <taxon>Nematoda</taxon>
        <taxon>Chromadorea</taxon>
        <taxon>Rhabditida</taxon>
        <taxon>Rhabditina</taxon>
        <taxon>Rhabditomorpha</taxon>
        <taxon>Strongyloidea</taxon>
        <taxon>Strongylidae</taxon>
        <taxon>Cylicocyclus</taxon>
    </lineage>
</organism>
<sequence length="214" mass="24728">MGVFTGPQSFIHLFGSLLMTINRYTAACHPRIHHFLWKPKWTYSLLTLGIIASYVVHAPLFMNSFVYEVVDGKWMIVGWAEPIPYIRIMSVIVVITYEIISVILIIPTLYVVAKLNKVRTSKFRKEMGLVIILAMDCVLGAFDCAYETSDLMGFDRAMNPVLFFIEENFCLFLFLNVSLNAYVIIFLSSDLQEEVFEFLKVQRWRRTSVKSIKT</sequence>
<dbReference type="InterPro" id="IPR019426">
    <property type="entry name" value="7TM_GPCR_serpentine_rcpt_Srv"/>
</dbReference>
<evidence type="ECO:0000256" key="1">
    <source>
        <dbReference type="SAM" id="Phobius"/>
    </source>
</evidence>
<keyword evidence="3" id="KW-1185">Reference proteome</keyword>
<evidence type="ECO:0000313" key="2">
    <source>
        <dbReference type="EMBL" id="CAJ0596925.1"/>
    </source>
</evidence>
<reference evidence="2" key="1">
    <citation type="submission" date="2023-07" db="EMBL/GenBank/DDBJ databases">
        <authorList>
            <consortium name="CYATHOMIX"/>
        </authorList>
    </citation>
    <scope>NUCLEOTIDE SEQUENCE</scope>
    <source>
        <strain evidence="2">N/A</strain>
    </source>
</reference>
<dbReference type="Pfam" id="PF10323">
    <property type="entry name" value="7TM_GPCR_Srv"/>
    <property type="match status" value="1"/>
</dbReference>
<dbReference type="Proteomes" id="UP001176961">
    <property type="component" value="Unassembled WGS sequence"/>
</dbReference>
<dbReference type="SUPFAM" id="SSF81321">
    <property type="entry name" value="Family A G protein-coupled receptor-like"/>
    <property type="match status" value="1"/>
</dbReference>
<dbReference type="PANTHER" id="PTHR38622:SF3">
    <property type="entry name" value="SERPENTINE RECEPTOR, CLASS T"/>
    <property type="match status" value="1"/>
</dbReference>
<proteinExistence type="predicted"/>
<accession>A0AA36GRP0</accession>
<feature type="transmembrane region" description="Helical" evidence="1">
    <location>
        <begin position="85"/>
        <end position="113"/>
    </location>
</feature>
<evidence type="ECO:0008006" key="4">
    <source>
        <dbReference type="Google" id="ProtNLM"/>
    </source>
</evidence>